<comment type="similarity">
    <text evidence="6">Belongs to the NucS endonuclease family.</text>
</comment>
<dbReference type="SUPFAM" id="SSF52980">
    <property type="entry name" value="Restriction endonuclease-like"/>
    <property type="match status" value="1"/>
</dbReference>
<gene>
    <name evidence="6" type="primary">nucS</name>
    <name evidence="9" type="ordered locus">Igag_1168</name>
</gene>
<accession>E0SP28</accession>
<dbReference type="InterPro" id="IPR011856">
    <property type="entry name" value="tRNA_endonuc-like_dom_sf"/>
</dbReference>
<evidence type="ECO:0000256" key="6">
    <source>
        <dbReference type="HAMAP-Rule" id="MF_00722"/>
    </source>
</evidence>
<dbReference type="InterPro" id="IPR011335">
    <property type="entry name" value="Restrct_endonuc-II-like"/>
</dbReference>
<dbReference type="Pfam" id="PF21003">
    <property type="entry name" value="NucS_N"/>
    <property type="match status" value="1"/>
</dbReference>
<dbReference type="Gene3D" id="2.70.180.20">
    <property type="match status" value="1"/>
</dbReference>
<feature type="domain" description="Endonuclease NucS C-terminal" evidence="7">
    <location>
        <begin position="128"/>
        <end position="232"/>
    </location>
</feature>
<dbReference type="EMBL" id="CP002098">
    <property type="protein sequence ID" value="ADM27974.1"/>
    <property type="molecule type" value="Genomic_DNA"/>
</dbReference>
<keyword evidence="10" id="KW-1185">Reference proteome</keyword>
<evidence type="ECO:0000259" key="8">
    <source>
        <dbReference type="Pfam" id="PF21003"/>
    </source>
</evidence>
<dbReference type="EC" id="3.1.-.-" evidence="6"/>
<evidence type="ECO:0000256" key="3">
    <source>
        <dbReference type="ARBA" id="ARBA00022759"/>
    </source>
</evidence>
<evidence type="ECO:0000256" key="4">
    <source>
        <dbReference type="ARBA" id="ARBA00022801"/>
    </source>
</evidence>
<organism evidence="9 10">
    <name type="scientific">Ignisphaera aggregans (strain DSM 17230 / JCM 13409 / AQ1.S1)</name>
    <dbReference type="NCBI Taxonomy" id="583356"/>
    <lineage>
        <taxon>Archaea</taxon>
        <taxon>Thermoproteota</taxon>
        <taxon>Thermoprotei</taxon>
        <taxon>Desulfurococcales</taxon>
        <taxon>Desulfurococcaceae</taxon>
        <taxon>Ignisphaera</taxon>
    </lineage>
</organism>
<protein>
    <recommendedName>
        <fullName evidence="6">Endonuclease NucS</fullName>
        <ecNumber evidence="6">3.1.-.-</ecNumber>
    </recommendedName>
</protein>
<dbReference type="HAMAP" id="MF_00722">
    <property type="entry name" value="NucS"/>
    <property type="match status" value="1"/>
</dbReference>
<evidence type="ECO:0000313" key="9">
    <source>
        <dbReference type="EMBL" id="ADM27974.1"/>
    </source>
</evidence>
<sequence length="249" mass="28082">MICRDVATSNCEDIKSTLESAKKRNVILIVGRTTIEYIGRAASESILADRLVIIKPDGSLLIHEATKVEPFNWQPPRSIINFECINDKLRLKSIRLNPHEEVLVDFDYIDFIKICNISTTKLRIIGRESDVVSMIMNNVALIDKDSSIIGIDIPTPYGKIDILLKRSDGTFIVVEVKNEKAGVPAVIQLKRYVEFYKSKGYNVIGILIANDITDDAYSILMKEGFKFVNLSSIITKPRDMGKLDKFLKT</sequence>
<dbReference type="CDD" id="cd22341">
    <property type="entry name" value="NucS-like"/>
    <property type="match status" value="1"/>
</dbReference>
<dbReference type="Pfam" id="PF01939">
    <property type="entry name" value="NucS_C"/>
    <property type="match status" value="1"/>
</dbReference>
<keyword evidence="4 6" id="KW-0378">Hydrolase</keyword>
<dbReference type="PANTHER" id="PTHR38814:SF1">
    <property type="entry name" value="ENDONUCLEASE NUCS"/>
    <property type="match status" value="1"/>
</dbReference>
<keyword evidence="3 6" id="KW-0255">Endonuclease</keyword>
<dbReference type="InterPro" id="IPR002793">
    <property type="entry name" value="Endonuclease_NucS"/>
</dbReference>
<feature type="domain" description="Endonuclease NucS N-terminal PH-like" evidence="8">
    <location>
        <begin position="23"/>
        <end position="111"/>
    </location>
</feature>
<dbReference type="GO" id="GO:0003677">
    <property type="term" value="F:DNA binding"/>
    <property type="evidence" value="ECO:0007669"/>
    <property type="project" value="UniProtKB-KW"/>
</dbReference>
<evidence type="ECO:0000313" key="10">
    <source>
        <dbReference type="Proteomes" id="UP000001304"/>
    </source>
</evidence>
<proteinExistence type="inferred from homology"/>
<dbReference type="Proteomes" id="UP000001304">
    <property type="component" value="Chromosome"/>
</dbReference>
<dbReference type="AlphaFoldDB" id="E0SP28"/>
<evidence type="ECO:0000256" key="2">
    <source>
        <dbReference type="ARBA" id="ARBA00022722"/>
    </source>
</evidence>
<comment type="function">
    <text evidence="6">Cleaves both 3' and 5' ssDNA extremities of branched DNA structures.</text>
</comment>
<comment type="subcellular location">
    <subcellularLocation>
        <location evidence="6">Cytoplasm</location>
    </subcellularLocation>
</comment>
<dbReference type="KEGG" id="iag:Igag_1168"/>
<dbReference type="HOGENOM" id="CLU_069350_1_0_2"/>
<keyword evidence="5 6" id="KW-0238">DNA-binding</keyword>
<dbReference type="PANTHER" id="PTHR38814">
    <property type="entry name" value="ENDONUCLEASE NUCS"/>
    <property type="match status" value="1"/>
</dbReference>
<dbReference type="Gene3D" id="3.40.1350.10">
    <property type="match status" value="1"/>
</dbReference>
<dbReference type="NCBIfam" id="NF003270">
    <property type="entry name" value="PRK04247.1"/>
    <property type="match status" value="1"/>
</dbReference>
<dbReference type="InterPro" id="IPR048302">
    <property type="entry name" value="NucS_N"/>
</dbReference>
<name>E0SP28_IGNAA</name>
<keyword evidence="1 6" id="KW-0963">Cytoplasm</keyword>
<dbReference type="STRING" id="583356.Igag_1168"/>
<evidence type="ECO:0000256" key="5">
    <source>
        <dbReference type="ARBA" id="ARBA00023125"/>
    </source>
</evidence>
<reference evidence="9 10" key="1">
    <citation type="journal article" date="2010" name="Stand. Genomic Sci.">
        <title>Complete genome sequence of Ignisphaera aggregans type strain (AQ1.S1).</title>
        <authorList>
            <person name="Goker M."/>
            <person name="Held B."/>
            <person name="Lapidus A."/>
            <person name="Nolan M."/>
            <person name="Spring S."/>
            <person name="Yasawong M."/>
            <person name="Lucas S."/>
            <person name="Glavina Del Rio T."/>
            <person name="Tice H."/>
            <person name="Cheng J.F."/>
            <person name="Goodwin L."/>
            <person name="Tapia R."/>
            <person name="Pitluck S."/>
            <person name="Liolios K."/>
            <person name="Ivanova N."/>
            <person name="Mavromatis K."/>
            <person name="Mikhailova N."/>
            <person name="Pati A."/>
            <person name="Chen A."/>
            <person name="Palaniappan K."/>
            <person name="Brambilla E."/>
            <person name="Land M."/>
            <person name="Hauser L."/>
            <person name="Chang Y.J."/>
            <person name="Jeffries C.D."/>
            <person name="Brettin T."/>
            <person name="Detter J.C."/>
            <person name="Han C."/>
            <person name="Rohde M."/>
            <person name="Sikorski J."/>
            <person name="Woyke T."/>
            <person name="Bristow J."/>
            <person name="Eisen J.A."/>
            <person name="Markowitz V."/>
            <person name="Hugenholtz P."/>
            <person name="Kyrpides N.C."/>
            <person name="Klenk H.P."/>
        </authorList>
    </citation>
    <scope>NUCLEOTIDE SEQUENCE [LARGE SCALE GENOMIC DNA]</scope>
    <source>
        <strain evidence="10">DSM 17230 / JCM 13409 / AQ1.S1</strain>
    </source>
</reference>
<evidence type="ECO:0000259" key="7">
    <source>
        <dbReference type="Pfam" id="PF01939"/>
    </source>
</evidence>
<keyword evidence="2 6" id="KW-0540">Nuclease</keyword>
<dbReference type="GO" id="GO:0005737">
    <property type="term" value="C:cytoplasm"/>
    <property type="evidence" value="ECO:0007669"/>
    <property type="project" value="UniProtKB-SubCell"/>
</dbReference>
<dbReference type="GO" id="GO:0000014">
    <property type="term" value="F:single-stranded DNA endodeoxyribonuclease activity"/>
    <property type="evidence" value="ECO:0007669"/>
    <property type="project" value="UniProtKB-UniRule"/>
</dbReference>
<dbReference type="InterPro" id="IPR048301">
    <property type="entry name" value="NucS_C"/>
</dbReference>
<dbReference type="InterPro" id="IPR049173">
    <property type="entry name" value="NucS_N_sf"/>
</dbReference>
<evidence type="ECO:0000256" key="1">
    <source>
        <dbReference type="ARBA" id="ARBA00022490"/>
    </source>
</evidence>